<dbReference type="Proteomes" id="UP001153365">
    <property type="component" value="Unassembled WGS sequence"/>
</dbReference>
<reference evidence="2" key="1">
    <citation type="submission" date="2022-06" db="EMBL/GenBank/DDBJ databases">
        <authorList>
            <consortium name="SYNGENTA / RWTH Aachen University"/>
        </authorList>
    </citation>
    <scope>NUCLEOTIDE SEQUENCE</scope>
</reference>
<accession>A0AAV0BT61</accession>
<protein>
    <submittedName>
        <fullName evidence="2">Uncharacterized protein</fullName>
    </submittedName>
</protein>
<sequence length="205" mass="23741">MEQVDRGYLILNKGDKEKPKSKHSSNKEGRLLSNKGGEDEDHDGLGDDEERLDWVFKVLERYQITLEKVGLPEFIKKHGNVHLQVLMVCCGLQIVNWSWVLVWCNPKVKIKFGQTQQHKFINKTDQRIKPSNVFEQSPEYNTPIAKDQSLIQLYKKQADVFKQAVECPTVHVGGDWDLGWTMEWDRHEAALFGLEKIGIRRNNIA</sequence>
<evidence type="ECO:0000313" key="2">
    <source>
        <dbReference type="EMBL" id="CAH7689968.1"/>
    </source>
</evidence>
<evidence type="ECO:0000313" key="3">
    <source>
        <dbReference type="Proteomes" id="UP001153365"/>
    </source>
</evidence>
<dbReference type="AlphaFoldDB" id="A0AAV0BT61"/>
<gene>
    <name evidence="2" type="ORF">PPACK8108_LOCUS25164</name>
</gene>
<dbReference type="EMBL" id="CALTRL010006166">
    <property type="protein sequence ID" value="CAH7689968.1"/>
    <property type="molecule type" value="Genomic_DNA"/>
</dbReference>
<keyword evidence="3" id="KW-1185">Reference proteome</keyword>
<comment type="caution">
    <text evidence="2">The sequence shown here is derived from an EMBL/GenBank/DDBJ whole genome shotgun (WGS) entry which is preliminary data.</text>
</comment>
<organism evidence="2 3">
    <name type="scientific">Phakopsora pachyrhizi</name>
    <name type="common">Asian soybean rust disease fungus</name>
    <dbReference type="NCBI Taxonomy" id="170000"/>
    <lineage>
        <taxon>Eukaryota</taxon>
        <taxon>Fungi</taxon>
        <taxon>Dikarya</taxon>
        <taxon>Basidiomycota</taxon>
        <taxon>Pucciniomycotina</taxon>
        <taxon>Pucciniomycetes</taxon>
        <taxon>Pucciniales</taxon>
        <taxon>Phakopsoraceae</taxon>
        <taxon>Phakopsora</taxon>
    </lineage>
</organism>
<proteinExistence type="predicted"/>
<name>A0AAV0BT61_PHAPC</name>
<evidence type="ECO:0000256" key="1">
    <source>
        <dbReference type="SAM" id="MobiDB-lite"/>
    </source>
</evidence>
<feature type="region of interest" description="Disordered" evidence="1">
    <location>
        <begin position="1"/>
        <end position="45"/>
    </location>
</feature>